<keyword evidence="2" id="KW-0732">Signal</keyword>
<feature type="signal peptide" evidence="2">
    <location>
        <begin position="1"/>
        <end position="24"/>
    </location>
</feature>
<gene>
    <name evidence="3" type="ORF">F8S09_02340</name>
</gene>
<feature type="region of interest" description="Disordered" evidence="1">
    <location>
        <begin position="29"/>
        <end position="63"/>
    </location>
</feature>
<feature type="compositionally biased region" description="Basic and acidic residues" evidence="1">
    <location>
        <begin position="136"/>
        <end position="168"/>
    </location>
</feature>
<proteinExistence type="predicted"/>
<feature type="region of interest" description="Disordered" evidence="1">
    <location>
        <begin position="134"/>
        <end position="184"/>
    </location>
</feature>
<reference evidence="3 4" key="1">
    <citation type="submission" date="2019-10" db="EMBL/GenBank/DDBJ databases">
        <title>Deinococcus sp. isolated from soil.</title>
        <authorList>
            <person name="Li Y."/>
            <person name="Wang J."/>
        </authorList>
    </citation>
    <scope>NUCLEOTIDE SEQUENCE [LARGE SCALE GENOMIC DNA]</scope>
    <source>
        <strain evidence="3 4">SDU3-2</strain>
    </source>
</reference>
<dbReference type="EMBL" id="WBSL01000001">
    <property type="protein sequence ID" value="MPY65533.1"/>
    <property type="molecule type" value="Genomic_DNA"/>
</dbReference>
<feature type="compositionally biased region" description="Polar residues" evidence="1">
    <location>
        <begin position="52"/>
        <end position="63"/>
    </location>
</feature>
<name>A0A7X1TQA0_9DEIO</name>
<evidence type="ECO:0000313" key="4">
    <source>
        <dbReference type="Proteomes" id="UP000484842"/>
    </source>
</evidence>
<dbReference type="RefSeq" id="WP_152868580.1">
    <property type="nucleotide sequence ID" value="NZ_WBSL01000001.1"/>
</dbReference>
<evidence type="ECO:0008006" key="5">
    <source>
        <dbReference type="Google" id="ProtNLM"/>
    </source>
</evidence>
<dbReference type="AlphaFoldDB" id="A0A7X1TQA0"/>
<organism evidence="3 4">
    <name type="scientific">Deinococcus terrestris</name>
    <dbReference type="NCBI Taxonomy" id="2651870"/>
    <lineage>
        <taxon>Bacteria</taxon>
        <taxon>Thermotogati</taxon>
        <taxon>Deinococcota</taxon>
        <taxon>Deinococci</taxon>
        <taxon>Deinococcales</taxon>
        <taxon>Deinococcaceae</taxon>
        <taxon>Deinococcus</taxon>
    </lineage>
</organism>
<accession>A0A7X1TQA0</accession>
<evidence type="ECO:0000256" key="2">
    <source>
        <dbReference type="SAM" id="SignalP"/>
    </source>
</evidence>
<keyword evidence="4" id="KW-1185">Reference proteome</keyword>
<evidence type="ECO:0000313" key="3">
    <source>
        <dbReference type="EMBL" id="MPY65533.1"/>
    </source>
</evidence>
<sequence>MRKLNRQTLFALAAVPLTAGLVLAASGTTSQAPSTQAPSTQTPQQVQPAQPGTSQTQPSQNQATGTNYADVFLQKLAAALGVSVERLKAAALSAGSATVDQAVGAGDLSAEQAARIKERMQNDPLRFGFGRGGFGRGDHDHDHGERGGGRGFGHHGDRGAFGSGERDQGSAPAPDDTGATGMGT</sequence>
<dbReference type="Proteomes" id="UP000484842">
    <property type="component" value="Unassembled WGS sequence"/>
</dbReference>
<protein>
    <recommendedName>
        <fullName evidence="5">DUF2680 domain-containing protein</fullName>
    </recommendedName>
</protein>
<feature type="compositionally biased region" description="Low complexity" evidence="1">
    <location>
        <begin position="29"/>
        <end position="51"/>
    </location>
</feature>
<evidence type="ECO:0000256" key="1">
    <source>
        <dbReference type="SAM" id="MobiDB-lite"/>
    </source>
</evidence>
<comment type="caution">
    <text evidence="3">The sequence shown here is derived from an EMBL/GenBank/DDBJ whole genome shotgun (WGS) entry which is preliminary data.</text>
</comment>
<feature type="chain" id="PRO_5031272788" description="DUF2680 domain-containing protein" evidence="2">
    <location>
        <begin position="25"/>
        <end position="184"/>
    </location>
</feature>